<dbReference type="PANTHER" id="PTHR13005">
    <property type="entry name" value="CYSTEINE-RICH HYDROPHOBIC DOMAIN PROTEIN BRAIN X-LINKED PROTEIN"/>
    <property type="match status" value="1"/>
</dbReference>
<keyword evidence="2" id="KW-0472">Membrane</keyword>
<accession>A0A7D9L278</accession>
<evidence type="ECO:0000256" key="1">
    <source>
        <dbReference type="ARBA" id="ARBA00004370"/>
    </source>
</evidence>
<dbReference type="InterPro" id="IPR039735">
    <property type="entry name" value="CHIC1/2"/>
</dbReference>
<dbReference type="AlphaFoldDB" id="A0A7D9L278"/>
<dbReference type="PANTHER" id="PTHR13005:SF4">
    <property type="entry name" value="CYSTEINE-RICH HYDROPHOBIC PROTEIN"/>
    <property type="match status" value="1"/>
</dbReference>
<comment type="caution">
    <text evidence="4">The sequence shown here is derived from an EMBL/GenBank/DDBJ whole genome shotgun (WGS) entry which is preliminary data.</text>
</comment>
<keyword evidence="5" id="KW-1185">Reference proteome</keyword>
<dbReference type="InterPro" id="IPR019383">
    <property type="entry name" value="Golgin_A_7/ERF4"/>
</dbReference>
<feature type="domain" description="Golgin subfamily A member 7/ERF4" evidence="3">
    <location>
        <begin position="48"/>
        <end position="105"/>
    </location>
</feature>
<dbReference type="Proteomes" id="UP001152795">
    <property type="component" value="Unassembled WGS sequence"/>
</dbReference>
<gene>
    <name evidence="4" type="ORF">PACLA_8A053771</name>
</gene>
<evidence type="ECO:0000313" key="5">
    <source>
        <dbReference type="Proteomes" id="UP001152795"/>
    </source>
</evidence>
<reference evidence="4" key="1">
    <citation type="submission" date="2020-04" db="EMBL/GenBank/DDBJ databases">
        <authorList>
            <person name="Alioto T."/>
            <person name="Alioto T."/>
            <person name="Gomez Garrido J."/>
        </authorList>
    </citation>
    <scope>NUCLEOTIDE SEQUENCE</scope>
    <source>
        <strain evidence="4">A484AB</strain>
    </source>
</reference>
<dbReference type="EMBL" id="CACRXK020013113">
    <property type="protein sequence ID" value="CAB4024577.1"/>
    <property type="molecule type" value="Genomic_DNA"/>
</dbReference>
<name>A0A7D9L278_PARCT</name>
<dbReference type="OrthoDB" id="67682at2759"/>
<sequence length="119" mass="13531">MANFDTIFHDNSSEDDTENTQISLEYSQTVPEAIVIRGVGHMTIFGLNCKYNTEFPSGLHAKVANEEFEMTINQVNKVLKKTMTVNVRWWLCGCICCCCTLGMSLWPVVCLNKRVIFRS</sequence>
<proteinExistence type="predicted"/>
<organism evidence="4 5">
    <name type="scientific">Paramuricea clavata</name>
    <name type="common">Red gorgonian</name>
    <name type="synonym">Violescent sea-whip</name>
    <dbReference type="NCBI Taxonomy" id="317549"/>
    <lineage>
        <taxon>Eukaryota</taxon>
        <taxon>Metazoa</taxon>
        <taxon>Cnidaria</taxon>
        <taxon>Anthozoa</taxon>
        <taxon>Octocorallia</taxon>
        <taxon>Malacalcyonacea</taxon>
        <taxon>Plexauridae</taxon>
        <taxon>Paramuricea</taxon>
    </lineage>
</organism>
<protein>
    <submittedName>
        <fullName evidence="4">Cysteine-rich hydrophobic domain-containing 2</fullName>
    </submittedName>
</protein>
<dbReference type="Pfam" id="PF10256">
    <property type="entry name" value="Erf4"/>
    <property type="match status" value="1"/>
</dbReference>
<evidence type="ECO:0000313" key="4">
    <source>
        <dbReference type="EMBL" id="CAB4024577.1"/>
    </source>
</evidence>
<dbReference type="GO" id="GO:0016020">
    <property type="term" value="C:membrane"/>
    <property type="evidence" value="ECO:0007669"/>
    <property type="project" value="UniProtKB-SubCell"/>
</dbReference>
<evidence type="ECO:0000259" key="3">
    <source>
        <dbReference type="Pfam" id="PF10256"/>
    </source>
</evidence>
<comment type="subcellular location">
    <subcellularLocation>
        <location evidence="1">Membrane</location>
    </subcellularLocation>
</comment>
<evidence type="ECO:0000256" key="2">
    <source>
        <dbReference type="ARBA" id="ARBA00023136"/>
    </source>
</evidence>